<evidence type="ECO:0000256" key="2">
    <source>
        <dbReference type="ARBA" id="ARBA00022827"/>
    </source>
</evidence>
<evidence type="ECO:0000313" key="5">
    <source>
        <dbReference type="EMBL" id="KAG7372597.1"/>
    </source>
</evidence>
<reference evidence="5" key="1">
    <citation type="journal article" date="2021" name="Sci. Rep.">
        <title>Diploid genomic architecture of Nitzschia inconspicua, an elite biomass production diatom.</title>
        <authorList>
            <person name="Oliver A."/>
            <person name="Podell S."/>
            <person name="Pinowska A."/>
            <person name="Traller J.C."/>
            <person name="Smith S.R."/>
            <person name="McClure R."/>
            <person name="Beliaev A."/>
            <person name="Bohutskyi P."/>
            <person name="Hill E.A."/>
            <person name="Rabines A."/>
            <person name="Zheng H."/>
            <person name="Allen L.Z."/>
            <person name="Kuo A."/>
            <person name="Grigoriev I.V."/>
            <person name="Allen A.E."/>
            <person name="Hazlebeck D."/>
            <person name="Allen E.E."/>
        </authorList>
    </citation>
    <scope>NUCLEOTIDE SEQUENCE</scope>
    <source>
        <strain evidence="5">Hildebrandi</strain>
    </source>
</reference>
<evidence type="ECO:0000313" key="6">
    <source>
        <dbReference type="Proteomes" id="UP000693970"/>
    </source>
</evidence>
<keyword evidence="5" id="KW-0503">Monooxygenase</keyword>
<reference evidence="5" key="2">
    <citation type="submission" date="2021-04" db="EMBL/GenBank/DDBJ databases">
        <authorList>
            <person name="Podell S."/>
        </authorList>
    </citation>
    <scope>NUCLEOTIDE SEQUENCE</scope>
    <source>
        <strain evidence="5">Hildebrandi</strain>
    </source>
</reference>
<dbReference type="PANTHER" id="PTHR23023">
    <property type="entry name" value="DIMETHYLANILINE MONOOXYGENASE"/>
    <property type="match status" value="1"/>
</dbReference>
<protein>
    <submittedName>
        <fullName evidence="5">Flavin-containing monooxygenase</fullName>
    </submittedName>
</protein>
<keyword evidence="2" id="KW-0274">FAD</keyword>
<keyword evidence="6" id="KW-1185">Reference proteome</keyword>
<name>A0A9K3Q5U7_9STRA</name>
<accession>A0A9K3Q5U7</accession>
<sequence>MAPLKVAIIGGGPAAMFFCHSYHKQRQMQEEQRRTDFVELHITCFEKKASPGGVWRPSPTSTSTTTIPMTVVNANEEKKEEEEEEEKALDSTRIYDELWTNGSSHSLEFHDYTFEEHFGKGVQVPMYFPRKDVQEYIFSRVTKDHPNFFDEFFQLNTEVTHVSFDSTTSKFTVTWNNVCTQETQCELFDKCVWAGGENGTKFIPRSLQELFPTPQSIHAVTAATTTISTPILLLHSTETHSIRKHVPGKTVLLIGGSYSAEDLALQCLKWGADKVHVSSRSDSSPVTWMTHWPADKVQVHAEVGIKSVKEDGTIEFQEMEWTWPEVYVPCGGESVQEKQSSPTADCCDNGVADPTVKQSKDENEVDASSWTSDTSSSTGSLGSTEESSWCPPVLTNIRLVIFCTGYKPNLSMLDPSLRPTDDVLPQLYMGNIPFESKLLNDDWRMVEDNPAHVFTGHVPPCQGRMIRYNYNHPDIFRGIFFPNPNMMYLSEYGFEVPLLSLDVHAWLLCSFLTGRLPTPSVEELRQAGEQQVVDQLRYPYLRFYMDEAYSQKLAEISEFWSPTRESPDHCSWSECEAQYEKYQYRLLAKIMEEGKYPGVSIGTYERLNENGKALYKFDCHSYETRADRENDNEEDRQWRTFRDDVRFPSLCYSLYTKTKGRPLKQKWLDAVGDVSILAGDV</sequence>
<dbReference type="GO" id="GO:0004497">
    <property type="term" value="F:monooxygenase activity"/>
    <property type="evidence" value="ECO:0007669"/>
    <property type="project" value="UniProtKB-KW"/>
</dbReference>
<dbReference type="AlphaFoldDB" id="A0A9K3Q5U7"/>
<evidence type="ECO:0000256" key="1">
    <source>
        <dbReference type="ARBA" id="ARBA00022630"/>
    </source>
</evidence>
<gene>
    <name evidence="5" type="ORF">IV203_018740</name>
</gene>
<feature type="region of interest" description="Disordered" evidence="4">
    <location>
        <begin position="338"/>
        <end position="388"/>
    </location>
</feature>
<dbReference type="Proteomes" id="UP000693970">
    <property type="component" value="Unassembled WGS sequence"/>
</dbReference>
<keyword evidence="1" id="KW-0285">Flavoprotein</keyword>
<proteinExistence type="predicted"/>
<feature type="compositionally biased region" description="Low complexity" evidence="4">
    <location>
        <begin position="368"/>
        <end position="388"/>
    </location>
</feature>
<evidence type="ECO:0000256" key="3">
    <source>
        <dbReference type="ARBA" id="ARBA00023002"/>
    </source>
</evidence>
<keyword evidence="3" id="KW-0560">Oxidoreductase</keyword>
<comment type="caution">
    <text evidence="5">The sequence shown here is derived from an EMBL/GenBank/DDBJ whole genome shotgun (WGS) entry which is preliminary data.</text>
</comment>
<organism evidence="5 6">
    <name type="scientific">Nitzschia inconspicua</name>
    <dbReference type="NCBI Taxonomy" id="303405"/>
    <lineage>
        <taxon>Eukaryota</taxon>
        <taxon>Sar</taxon>
        <taxon>Stramenopiles</taxon>
        <taxon>Ochrophyta</taxon>
        <taxon>Bacillariophyta</taxon>
        <taxon>Bacillariophyceae</taxon>
        <taxon>Bacillariophycidae</taxon>
        <taxon>Bacillariales</taxon>
        <taxon>Bacillariaceae</taxon>
        <taxon>Nitzschia</taxon>
    </lineage>
</organism>
<dbReference type="EMBL" id="JAGRRH010000003">
    <property type="protein sequence ID" value="KAG7372597.1"/>
    <property type="molecule type" value="Genomic_DNA"/>
</dbReference>
<dbReference type="OrthoDB" id="48924at2759"/>
<evidence type="ECO:0000256" key="4">
    <source>
        <dbReference type="SAM" id="MobiDB-lite"/>
    </source>
</evidence>
<dbReference type="InterPro" id="IPR050346">
    <property type="entry name" value="FMO-like"/>
</dbReference>